<dbReference type="AlphaFoldDB" id="A0A9J9Q783"/>
<dbReference type="GeneID" id="84681664"/>
<evidence type="ECO:0000256" key="1">
    <source>
        <dbReference type="SAM" id="MobiDB-lite"/>
    </source>
</evidence>
<accession>A0A9J9Q783</accession>
<keyword evidence="3" id="KW-1185">Reference proteome</keyword>
<reference evidence="2 3" key="1">
    <citation type="journal article" date="2010" name="J. Bacteriol.">
        <title>Completed genome sequence of the anaerobic iron-oxidizing bacterium Acidovorax ebreus strain TPSY.</title>
        <authorList>
            <person name="Byrne-Bailey K.G."/>
            <person name="Weber K.A."/>
            <person name="Chair A.H."/>
            <person name="Bose S."/>
            <person name="Knox T."/>
            <person name="Spanbauer T.L."/>
            <person name="Chertkov O."/>
            <person name="Coates J.D."/>
        </authorList>
    </citation>
    <scope>NUCLEOTIDE SEQUENCE [LARGE SCALE GENOMIC DNA]</scope>
    <source>
        <strain evidence="2 3">TPSY</strain>
    </source>
</reference>
<dbReference type="EMBL" id="CP001392">
    <property type="protein sequence ID" value="ACM33107.1"/>
    <property type="molecule type" value="Genomic_DNA"/>
</dbReference>
<evidence type="ECO:0000313" key="3">
    <source>
        <dbReference type="Proteomes" id="UP000000450"/>
    </source>
</evidence>
<organism evidence="2 3">
    <name type="scientific">Acidovorax ebreus (strain TPSY)</name>
    <name type="common">Diaphorobacter sp. (strain TPSY)</name>
    <dbReference type="NCBI Taxonomy" id="535289"/>
    <lineage>
        <taxon>Bacteria</taxon>
        <taxon>Pseudomonadati</taxon>
        <taxon>Pseudomonadota</taxon>
        <taxon>Betaproteobacteria</taxon>
        <taxon>Burkholderiales</taxon>
        <taxon>Comamonadaceae</taxon>
        <taxon>Diaphorobacter</taxon>
    </lineage>
</organism>
<name>A0A9J9Q783_ACIET</name>
<dbReference type="Proteomes" id="UP000000450">
    <property type="component" value="Chromosome"/>
</dbReference>
<feature type="region of interest" description="Disordered" evidence="1">
    <location>
        <begin position="1"/>
        <end position="20"/>
    </location>
</feature>
<proteinExistence type="predicted"/>
<evidence type="ECO:0000313" key="2">
    <source>
        <dbReference type="EMBL" id="ACM33107.1"/>
    </source>
</evidence>
<dbReference type="RefSeq" id="WP_015913198.1">
    <property type="nucleotide sequence ID" value="NC_011992.1"/>
</dbReference>
<dbReference type="KEGG" id="dia:Dtpsy_1649"/>
<gene>
    <name evidence="2" type="ordered locus">Dtpsy_1649</name>
</gene>
<protein>
    <submittedName>
        <fullName evidence="2">Uncharacterized protein</fullName>
    </submittedName>
</protein>
<sequence length="107" mass="11589">MSPSSLDSGQPTRVPTPQQQKVLDRILVQRERLRARRAALRQARAVAAGAEVRVEPDAPLAARLVAFARLHPVAVAAVAGAAVLAGPQRLVRWATLVMPLVMRMRRG</sequence>